<keyword evidence="5" id="KW-1185">Reference proteome</keyword>
<evidence type="ECO:0000259" key="3">
    <source>
        <dbReference type="Pfam" id="PF13581"/>
    </source>
</evidence>
<protein>
    <recommendedName>
        <fullName evidence="3">Histidine kinase/HSP90-like ATPase domain-containing protein</fullName>
    </recommendedName>
</protein>
<evidence type="ECO:0000256" key="2">
    <source>
        <dbReference type="SAM" id="MobiDB-lite"/>
    </source>
</evidence>
<dbReference type="SUPFAM" id="SSF55874">
    <property type="entry name" value="ATPase domain of HSP90 chaperone/DNA topoisomerase II/histidine kinase"/>
    <property type="match status" value="1"/>
</dbReference>
<dbReference type="InterPro" id="IPR003594">
    <property type="entry name" value="HATPase_dom"/>
</dbReference>
<proteinExistence type="predicted"/>
<accession>A0ABQ3UBR4</accession>
<gene>
    <name evidence="4" type="ORF">TPA0910_74830</name>
</gene>
<feature type="region of interest" description="Disordered" evidence="2">
    <location>
        <begin position="1"/>
        <end position="75"/>
    </location>
</feature>
<evidence type="ECO:0000313" key="5">
    <source>
        <dbReference type="Proteomes" id="UP001054854"/>
    </source>
</evidence>
<dbReference type="Gene3D" id="3.30.565.10">
    <property type="entry name" value="Histidine kinase-like ATPase, C-terminal domain"/>
    <property type="match status" value="1"/>
</dbReference>
<evidence type="ECO:0000313" key="4">
    <source>
        <dbReference type="EMBL" id="GHJ33050.1"/>
    </source>
</evidence>
<feature type="compositionally biased region" description="Polar residues" evidence="2">
    <location>
        <begin position="49"/>
        <end position="59"/>
    </location>
</feature>
<dbReference type="Proteomes" id="UP001054854">
    <property type="component" value="Unassembled WGS sequence"/>
</dbReference>
<dbReference type="PANTHER" id="PTHR35526">
    <property type="entry name" value="ANTI-SIGMA-F FACTOR RSBW-RELATED"/>
    <property type="match status" value="1"/>
</dbReference>
<dbReference type="InterPro" id="IPR036890">
    <property type="entry name" value="HATPase_C_sf"/>
</dbReference>
<dbReference type="PANTHER" id="PTHR35526:SF3">
    <property type="entry name" value="ANTI-SIGMA-F FACTOR RSBW"/>
    <property type="match status" value="1"/>
</dbReference>
<keyword evidence="1" id="KW-0723">Serine/threonine-protein kinase</keyword>
<evidence type="ECO:0000256" key="1">
    <source>
        <dbReference type="ARBA" id="ARBA00022527"/>
    </source>
</evidence>
<keyword evidence="1" id="KW-0418">Kinase</keyword>
<organism evidence="4 5">
    <name type="scientific">Streptomyces hygroscopicus</name>
    <dbReference type="NCBI Taxonomy" id="1912"/>
    <lineage>
        <taxon>Bacteria</taxon>
        <taxon>Bacillati</taxon>
        <taxon>Actinomycetota</taxon>
        <taxon>Actinomycetes</taxon>
        <taxon>Kitasatosporales</taxon>
        <taxon>Streptomycetaceae</taxon>
        <taxon>Streptomyces</taxon>
        <taxon>Streptomyces violaceusniger group</taxon>
    </lineage>
</organism>
<sequence length="234" mass="24715">MGATRGVAISANRPRTDPVAAPRTDPVIAPRIDPVAGQRTDPVTRQRTDSVAGQRTGPVTGQRIDPVAGQRTGPVTGPVVAAIPVRCSGGERPVIPLDTRRLFRAEFPALADRAAAVRRMVAGHLRDWRLGEVADHVVLATNELFANAVEHGSSGPADTVTITVSLERFGRELRVEVADGSPVIPVVRAPEPTEESGRGLAIVEDLAGDWGTEPPDPGTGGKKVWFTLPLETTS</sequence>
<dbReference type="Pfam" id="PF13581">
    <property type="entry name" value="HATPase_c_2"/>
    <property type="match status" value="1"/>
</dbReference>
<reference evidence="4" key="1">
    <citation type="submission" date="2024-05" db="EMBL/GenBank/DDBJ databases">
        <title>Whole genome shotgun sequence of Streptomyces hygroscopicus NBRC 113678.</title>
        <authorList>
            <person name="Komaki H."/>
            <person name="Tamura T."/>
        </authorList>
    </citation>
    <scope>NUCLEOTIDE SEQUENCE</scope>
    <source>
        <strain evidence="4">N11-34</strain>
    </source>
</reference>
<feature type="domain" description="Histidine kinase/HSP90-like ATPase" evidence="3">
    <location>
        <begin position="107"/>
        <end position="226"/>
    </location>
</feature>
<dbReference type="InterPro" id="IPR050267">
    <property type="entry name" value="Anti-sigma-factor_SerPK"/>
</dbReference>
<keyword evidence="1" id="KW-0808">Transferase</keyword>
<dbReference type="EMBL" id="BNEK01000005">
    <property type="protein sequence ID" value="GHJ33050.1"/>
    <property type="molecule type" value="Genomic_DNA"/>
</dbReference>
<dbReference type="CDD" id="cd16936">
    <property type="entry name" value="HATPase_RsbW-like"/>
    <property type="match status" value="1"/>
</dbReference>
<name>A0ABQ3UBR4_STRHY</name>
<comment type="caution">
    <text evidence="4">The sequence shown here is derived from an EMBL/GenBank/DDBJ whole genome shotgun (WGS) entry which is preliminary data.</text>
</comment>